<name>A0ACB9DY29_CICIN</name>
<reference evidence="2" key="1">
    <citation type="journal article" date="2022" name="Mol. Ecol. Resour.">
        <title>The genomes of chicory, endive, great burdock and yacon provide insights into Asteraceae palaeo-polyploidization history and plant inulin production.</title>
        <authorList>
            <person name="Fan W."/>
            <person name="Wang S."/>
            <person name="Wang H."/>
            <person name="Wang A."/>
            <person name="Jiang F."/>
            <person name="Liu H."/>
            <person name="Zhao H."/>
            <person name="Xu D."/>
            <person name="Zhang Y."/>
        </authorList>
    </citation>
    <scope>NUCLEOTIDE SEQUENCE [LARGE SCALE GENOMIC DNA]</scope>
    <source>
        <strain evidence="2">cv. Punajuju</strain>
    </source>
</reference>
<protein>
    <submittedName>
        <fullName evidence="1">Uncharacterized protein</fullName>
    </submittedName>
</protein>
<evidence type="ECO:0000313" key="2">
    <source>
        <dbReference type="Proteomes" id="UP001055811"/>
    </source>
</evidence>
<evidence type="ECO:0000313" key="1">
    <source>
        <dbReference type="EMBL" id="KAI3751477.1"/>
    </source>
</evidence>
<proteinExistence type="predicted"/>
<reference evidence="1 2" key="2">
    <citation type="journal article" date="2022" name="Mol. Ecol. Resour.">
        <title>The genomes of chicory, endive, great burdock and yacon provide insights into Asteraceae paleo-polyploidization history and plant inulin production.</title>
        <authorList>
            <person name="Fan W."/>
            <person name="Wang S."/>
            <person name="Wang H."/>
            <person name="Wang A."/>
            <person name="Jiang F."/>
            <person name="Liu H."/>
            <person name="Zhao H."/>
            <person name="Xu D."/>
            <person name="Zhang Y."/>
        </authorList>
    </citation>
    <scope>NUCLEOTIDE SEQUENCE [LARGE SCALE GENOMIC DNA]</scope>
    <source>
        <strain evidence="2">cv. Punajuju</strain>
        <tissue evidence="1">Leaves</tissue>
    </source>
</reference>
<keyword evidence="2" id="KW-1185">Reference proteome</keyword>
<gene>
    <name evidence="1" type="ORF">L2E82_22564</name>
</gene>
<organism evidence="1 2">
    <name type="scientific">Cichorium intybus</name>
    <name type="common">Chicory</name>
    <dbReference type="NCBI Taxonomy" id="13427"/>
    <lineage>
        <taxon>Eukaryota</taxon>
        <taxon>Viridiplantae</taxon>
        <taxon>Streptophyta</taxon>
        <taxon>Embryophyta</taxon>
        <taxon>Tracheophyta</taxon>
        <taxon>Spermatophyta</taxon>
        <taxon>Magnoliopsida</taxon>
        <taxon>eudicotyledons</taxon>
        <taxon>Gunneridae</taxon>
        <taxon>Pentapetalae</taxon>
        <taxon>asterids</taxon>
        <taxon>campanulids</taxon>
        <taxon>Asterales</taxon>
        <taxon>Asteraceae</taxon>
        <taxon>Cichorioideae</taxon>
        <taxon>Cichorieae</taxon>
        <taxon>Cichoriinae</taxon>
        <taxon>Cichorium</taxon>
    </lineage>
</organism>
<sequence length="170" mass="18911">MHGFNNYVKNQNDRDKNDDDSLNSEEEFKSYSTEDEEESERFSDEDNERSDSNFFIQEMVNVAQGSPSKHDEETEKIGGNHEVNDEVNFQQNVVTGKNFKKINESIGGSPDNKSPMGQAHSIPADDTLGSQIGEIEPISPKSAHDYPLDNQDILVGFSNGIGRRGGILSI</sequence>
<comment type="caution">
    <text evidence="1">The sequence shown here is derived from an EMBL/GenBank/DDBJ whole genome shotgun (WGS) entry which is preliminary data.</text>
</comment>
<accession>A0ACB9DY29</accession>
<dbReference type="EMBL" id="CM042012">
    <property type="protein sequence ID" value="KAI3751477.1"/>
    <property type="molecule type" value="Genomic_DNA"/>
</dbReference>
<dbReference type="Proteomes" id="UP001055811">
    <property type="component" value="Linkage Group LG04"/>
</dbReference>